<dbReference type="RefSeq" id="WP_101762951.1">
    <property type="nucleotide sequence ID" value="NZ_PJRT01000020.1"/>
</dbReference>
<proteinExistence type="predicted"/>
<evidence type="ECO:0000313" key="2">
    <source>
        <dbReference type="Proteomes" id="UP000234296"/>
    </source>
</evidence>
<dbReference type="Proteomes" id="UP000234296">
    <property type="component" value="Unassembled WGS sequence"/>
</dbReference>
<evidence type="ECO:0000313" key="1">
    <source>
        <dbReference type="EMBL" id="PLR23198.1"/>
    </source>
</evidence>
<comment type="caution">
    <text evidence="1">The sequence shown here is derived from an EMBL/GenBank/DDBJ whole genome shotgun (WGS) entry which is preliminary data.</text>
</comment>
<name>A0ABX4SPV8_9GAMM</name>
<sequence>MKNYNTRIDPRLVSIWERIKSLPELHTLPIEHIYKLALEKGLTVIEIKDVTFGSFITVPGILLSTNSGKVIYPRIRAESLNFYTESIAPRKEMSDFWRSVDWFVPAYVTNGDIHDAFKTAGVDPGNFRLRTDSFNQKQFDYAMPSIYSVGQMVLVVNQILPKSEIIKKHLPIIKESMLAFYSGMRVAAIASLIPIMEDILRSLVIEGDKSDDLITNINKCIDAACMTAYKMDIDYVDWVPNEYASNEFLKSTNERVFILESIRAWLLDSFYIDSKKYCNESGFNRHHFAHALSDIWHKNTNFFRAIGLIQALAFVECFAHPDSKISIFLPEPNETTKSFHIEIIACTQMQMQKKIIINKIQSENGLPHSVTASDDGWLLRSAILSDLMDKEIIRSLRNNGWQCCDFIDPVKDGEYITVKAFKNGESLKIALLYSCASSRQLYEKLSLECDAILFHGAAYHMKEYAGAVENVYPLNAWIAPM</sequence>
<organism evidence="1 2">
    <name type="scientific">Pantoea endophytica</name>
    <dbReference type="NCBI Taxonomy" id="92488"/>
    <lineage>
        <taxon>Bacteria</taxon>
        <taxon>Pseudomonadati</taxon>
        <taxon>Pseudomonadota</taxon>
        <taxon>Gammaproteobacteria</taxon>
        <taxon>Enterobacterales</taxon>
        <taxon>Erwiniaceae</taxon>
        <taxon>Pantoea</taxon>
    </lineage>
</organism>
<gene>
    <name evidence="1" type="ORF">PZBJ_13895</name>
</gene>
<keyword evidence="2" id="KW-1185">Reference proteome</keyword>
<reference evidence="2" key="1">
    <citation type="submission" date="2017-12" db="EMBL/GenBank/DDBJ databases">
        <title>The genome sequence of Pantoea sp. 596.</title>
        <authorList>
            <person name="Gao J."/>
            <person name="Mao X."/>
            <person name="Sun J."/>
        </authorList>
    </citation>
    <scope>NUCLEOTIDE SEQUENCE [LARGE SCALE GENOMIC DNA]</scope>
    <source>
        <strain evidence="2">596</strain>
    </source>
</reference>
<dbReference type="EMBL" id="PJRT01000020">
    <property type="protein sequence ID" value="PLR23198.1"/>
    <property type="molecule type" value="Genomic_DNA"/>
</dbReference>
<protein>
    <submittedName>
        <fullName evidence="1">Uncharacterized protein</fullName>
    </submittedName>
</protein>
<accession>A0ABX4SPV8</accession>